<feature type="domain" description="Microcystin LR degradation protein MlrC N-terminal" evidence="3">
    <location>
        <begin position="2"/>
        <end position="310"/>
    </location>
</feature>
<reference evidence="4 5" key="1">
    <citation type="journal article" date="2014" name="Front. Genet.">
        <title>Genome and metabolic network of "Candidatus Phaeomarinobacter ectocarpi" Ec32, a new candidate genus of Alphaproteobacteria frequently associated with brown algae.</title>
        <authorList>
            <person name="Dittami S.M."/>
            <person name="Barbeyron T."/>
            <person name="Boyen C."/>
            <person name="Cambefort J."/>
            <person name="Collet G."/>
            <person name="Delage L."/>
            <person name="Gobet A."/>
            <person name="Groisillier A."/>
            <person name="Leblanc C."/>
            <person name="Michel G."/>
            <person name="Scornet D."/>
            <person name="Siegel A."/>
            <person name="Tapia J.E."/>
            <person name="Tonon T."/>
        </authorList>
    </citation>
    <scope>NUCLEOTIDE SEQUENCE [LARGE SCALE GENOMIC DNA]</scope>
    <source>
        <strain evidence="4 5">Ec32</strain>
    </source>
</reference>
<accession>X5MPB2</accession>
<evidence type="ECO:0000259" key="2">
    <source>
        <dbReference type="Pfam" id="PF07171"/>
    </source>
</evidence>
<comment type="function">
    <text evidence="1">Involved in peptidolytic degradation of cyclic heptapeptide hepatotoxin microcystin (MC).</text>
</comment>
<comment type="similarity">
    <text evidence="1">Belongs to the peptidase M81 family.</text>
</comment>
<dbReference type="OrthoDB" id="9782658at2"/>
<sequence>MRVAVGGFQHETNTFASQKADLDAFLQPDAWPALQGGPGLLTTFAPGADGASDMNIPIAGFLAEAVAQALTPVPMVWAAATPSAHVTSDAFAHIAGMMVEELERALRDGPLDAIYLDLHGAMVTEEMEDGEGDLLEWIRDITNGQVPIVASLDLHANVTAKMMRNSDALVAYRTYPHVDMAETGARAAKLVANLARRAGRPAKAFRKLNYLIPLTAQSTMSDPAALIYADVTALEHLKLDTNGNEETEILTASATMGFPPADIAECGPAVMAYADTQEAADEAVDRLAETFMEFERGFRQKIWTAEEAVAYGEAASDLDRRDGPLILADTQDNPGAGGNGDTVGILRSLISGAETALCGVLFDPSAASAAWAAGEGAEVQMSLGAWTGGAKEKPIEGTFKVLKLHDGEIEAHGPFYRGAHLSLGKSALLMIEDVRVVVASHKVQTADRVMFTAFGVEPAAENIVAVKSSVHFRADFQKIARDIVVVGSPGPNPADHVDLAYRRLRSGVRLMPMGPAFQRSRKPLK</sequence>
<dbReference type="GO" id="GO:0008237">
    <property type="term" value="F:metallopeptidase activity"/>
    <property type="evidence" value="ECO:0007669"/>
    <property type="project" value="UniProtKB-KW"/>
</dbReference>
<evidence type="ECO:0000313" key="4">
    <source>
        <dbReference type="EMBL" id="CDO61231.1"/>
    </source>
</evidence>
<evidence type="ECO:0000313" key="5">
    <source>
        <dbReference type="Proteomes" id="UP000032160"/>
    </source>
</evidence>
<keyword evidence="1" id="KW-0645">Protease</keyword>
<keyword evidence="5" id="KW-1185">Reference proteome</keyword>
<dbReference type="Pfam" id="PF07364">
    <property type="entry name" value="DUF1485"/>
    <property type="match status" value="1"/>
</dbReference>
<evidence type="ECO:0000259" key="3">
    <source>
        <dbReference type="Pfam" id="PF07364"/>
    </source>
</evidence>
<dbReference type="GO" id="GO:0006508">
    <property type="term" value="P:proteolysis"/>
    <property type="evidence" value="ECO:0007669"/>
    <property type="project" value="UniProtKB-KW"/>
</dbReference>
<feature type="domain" description="Microcystin LR degradation protein MlrC C-terminal" evidence="2">
    <location>
        <begin position="327"/>
        <end position="503"/>
    </location>
</feature>
<organism evidence="4 5">
    <name type="scientific">Candidatus Phaeomarinibacter ectocarpi</name>
    <dbReference type="NCBI Taxonomy" id="1458461"/>
    <lineage>
        <taxon>Bacteria</taxon>
        <taxon>Pseudomonadati</taxon>
        <taxon>Pseudomonadota</taxon>
        <taxon>Alphaproteobacteria</taxon>
        <taxon>Hyphomicrobiales</taxon>
        <taxon>Parvibaculaceae</taxon>
        <taxon>Candidatus Phaeomarinibacter</taxon>
    </lineage>
</organism>
<dbReference type="Pfam" id="PF07171">
    <property type="entry name" value="MlrC_C"/>
    <property type="match status" value="1"/>
</dbReference>
<dbReference type="InterPro" id="IPR009197">
    <property type="entry name" value="MlrC"/>
</dbReference>
<dbReference type="EMBL" id="HG966617">
    <property type="protein sequence ID" value="CDO61231.1"/>
    <property type="molecule type" value="Genomic_DNA"/>
</dbReference>
<dbReference type="KEGG" id="pect:BN1012_Phect3019"/>
<dbReference type="STRING" id="1458461.BN1012_Phect3019"/>
<dbReference type="PATRIC" id="fig|1458461.3.peg.3025"/>
<dbReference type="HOGENOM" id="CLU_028172_1_0_5"/>
<dbReference type="RefSeq" id="WP_043949085.1">
    <property type="nucleotide sequence ID" value="NZ_HG966617.1"/>
</dbReference>
<dbReference type="AlphaFoldDB" id="X5MPB2"/>
<name>X5MPB2_9HYPH</name>
<dbReference type="Proteomes" id="UP000032160">
    <property type="component" value="Chromosome I"/>
</dbReference>
<comment type="cofactor">
    <cofactor evidence="1">
        <name>Zn(2+)</name>
        <dbReference type="ChEBI" id="CHEBI:29105"/>
    </cofactor>
    <text evidence="1">Binds 1 zinc ion per subunit.</text>
</comment>
<gene>
    <name evidence="4" type="ORF">BN1012_Phect3019</name>
</gene>
<keyword evidence="1" id="KW-0482">Metalloprotease</keyword>
<evidence type="ECO:0000256" key="1">
    <source>
        <dbReference type="PIRNR" id="PIRNR012702"/>
    </source>
</evidence>
<dbReference type="InterPro" id="IPR010799">
    <property type="entry name" value="MlrC_C"/>
</dbReference>
<dbReference type="PIRSF" id="PIRSF012702">
    <property type="entry name" value="UCP012702"/>
    <property type="match status" value="1"/>
</dbReference>
<protein>
    <recommendedName>
        <fullName evidence="1">Microcystinase C</fullName>
        <shortName evidence="1">MlrC</shortName>
    </recommendedName>
</protein>
<keyword evidence="1" id="KW-0378">Hydrolase</keyword>
<dbReference type="GO" id="GO:0046872">
    <property type="term" value="F:metal ion binding"/>
    <property type="evidence" value="ECO:0007669"/>
    <property type="project" value="UniProtKB-KW"/>
</dbReference>
<keyword evidence="1" id="KW-0479">Metal-binding</keyword>
<proteinExistence type="inferred from homology"/>
<dbReference type="InterPro" id="IPR015995">
    <property type="entry name" value="MlrC_N"/>
</dbReference>